<evidence type="ECO:0000259" key="1">
    <source>
        <dbReference type="PROSITE" id="PS50883"/>
    </source>
</evidence>
<dbReference type="SMART" id="SM00052">
    <property type="entry name" value="EAL"/>
    <property type="match status" value="1"/>
</dbReference>
<comment type="caution">
    <text evidence="2">The sequence shown here is derived from an EMBL/GenBank/DDBJ whole genome shotgun (WGS) entry which is preliminary data.</text>
</comment>
<sequence>MHHSEPDAVAAAEAREQEFDGLVRDFVHALEARQISAAFQPLVDVATGNLVAAEALARWAHPERGVIAPDVFVAAAETHGMLSALTERILSECSAWPTTTADGRPIAVAINVSASQLRDPSLYRMLDAAFTSGDLDPHTLTLEVTEGERLADSPPVAPWLAGIIAAGVTVSVDDFGIGHSSFRRVEQLGATELKIDRSLVQDVARADTLARVVQEAHDLGLRVVGEGVEHRSDYDRLAAVGCDRAQGFWIARPAPREQFTRWARQHASIL</sequence>
<reference evidence="2" key="1">
    <citation type="submission" date="2023-06" db="EMBL/GenBank/DDBJ databases">
        <title>MT1 and MT2 Draft Genomes of Novel Species.</title>
        <authorList>
            <person name="Venkateswaran K."/>
        </authorList>
    </citation>
    <scope>NUCLEOTIDE SEQUENCE</scope>
    <source>
        <strain evidence="2">F6_8S_P_1B</strain>
    </source>
</reference>
<dbReference type="PANTHER" id="PTHR33121">
    <property type="entry name" value="CYCLIC DI-GMP PHOSPHODIESTERASE PDEF"/>
    <property type="match status" value="1"/>
</dbReference>
<dbReference type="Gene3D" id="3.20.20.450">
    <property type="entry name" value="EAL domain"/>
    <property type="match status" value="1"/>
</dbReference>
<dbReference type="Proteomes" id="UP001174208">
    <property type="component" value="Unassembled WGS sequence"/>
</dbReference>
<proteinExistence type="predicted"/>
<organism evidence="2 3">
    <name type="scientific">Leifsonia williamsii</name>
    <dbReference type="NCBI Taxonomy" id="3035919"/>
    <lineage>
        <taxon>Bacteria</taxon>
        <taxon>Bacillati</taxon>
        <taxon>Actinomycetota</taxon>
        <taxon>Actinomycetes</taxon>
        <taxon>Micrococcales</taxon>
        <taxon>Microbacteriaceae</taxon>
        <taxon>Leifsonia</taxon>
    </lineage>
</organism>
<gene>
    <name evidence="2" type="ORF">P5G50_02170</name>
</gene>
<accession>A0ABT8K8V2</accession>
<dbReference type="PROSITE" id="PS50883">
    <property type="entry name" value="EAL"/>
    <property type="match status" value="1"/>
</dbReference>
<dbReference type="SUPFAM" id="SSF141868">
    <property type="entry name" value="EAL domain-like"/>
    <property type="match status" value="1"/>
</dbReference>
<dbReference type="InterPro" id="IPR001633">
    <property type="entry name" value="EAL_dom"/>
</dbReference>
<evidence type="ECO:0000313" key="3">
    <source>
        <dbReference type="Proteomes" id="UP001174208"/>
    </source>
</evidence>
<dbReference type="PANTHER" id="PTHR33121:SF79">
    <property type="entry name" value="CYCLIC DI-GMP PHOSPHODIESTERASE PDED-RELATED"/>
    <property type="match status" value="1"/>
</dbReference>
<dbReference type="InterPro" id="IPR050706">
    <property type="entry name" value="Cyclic-di-GMP_PDE-like"/>
</dbReference>
<dbReference type="InterPro" id="IPR035919">
    <property type="entry name" value="EAL_sf"/>
</dbReference>
<evidence type="ECO:0000313" key="2">
    <source>
        <dbReference type="EMBL" id="MDN4613246.1"/>
    </source>
</evidence>
<name>A0ABT8K8V2_9MICO</name>
<keyword evidence="3" id="KW-1185">Reference proteome</keyword>
<dbReference type="Pfam" id="PF00563">
    <property type="entry name" value="EAL"/>
    <property type="match status" value="1"/>
</dbReference>
<dbReference type="RefSeq" id="WP_301212726.1">
    <property type="nucleotide sequence ID" value="NZ_JAROCF010000001.1"/>
</dbReference>
<protein>
    <submittedName>
        <fullName evidence="2">EAL domain-containing protein</fullName>
    </submittedName>
</protein>
<dbReference type="EMBL" id="JAROCF010000001">
    <property type="protein sequence ID" value="MDN4613246.1"/>
    <property type="molecule type" value="Genomic_DNA"/>
</dbReference>
<dbReference type="CDD" id="cd01948">
    <property type="entry name" value="EAL"/>
    <property type="match status" value="1"/>
</dbReference>
<feature type="domain" description="EAL" evidence="1">
    <location>
        <begin position="19"/>
        <end position="267"/>
    </location>
</feature>